<sequence>MSQALNELRDSARQVLGKLGLAADENQTWPLLVELGWLLVALPEDDGGLEQGLAGAVAFHTELGRGLAAAPYASALLAIDAVQHAEFAQRQSFLERFTAAEYVAAPMAASHLDLRRDGSRLLLTGGVAALESADRATHLLLSSQDDRCVALVPTRQPGLSLRARNTWDPSRRLFEAQLQDVPLDPALLLAQGEAAQLLCRRLRSLRELSLAADAVGGAAAALTMTVEYLQTRRQFGRPLALFQALKHRCADLCALSVAAEAQLADTVSRYETRLAEPDGELAAKTARQLACSVYARVAEEALQLHGGIGMTSEHACHRFLKRALLDEQLGLPAAQAACDIAGAFIAAC</sequence>
<evidence type="ECO:0000313" key="9">
    <source>
        <dbReference type="Proteomes" id="UP000199233"/>
    </source>
</evidence>
<protein>
    <submittedName>
        <fullName evidence="8">Acyl-CoA dehydrogenase</fullName>
    </submittedName>
</protein>
<dbReference type="GO" id="GO:0050660">
    <property type="term" value="F:flavin adenine dinucleotide binding"/>
    <property type="evidence" value="ECO:0007669"/>
    <property type="project" value="InterPro"/>
</dbReference>
<evidence type="ECO:0000256" key="5">
    <source>
        <dbReference type="ARBA" id="ARBA00023002"/>
    </source>
</evidence>
<dbReference type="InterPro" id="IPR009100">
    <property type="entry name" value="AcylCoA_DH/oxidase_NM_dom_sf"/>
</dbReference>
<dbReference type="Pfam" id="PF00441">
    <property type="entry name" value="Acyl-CoA_dh_1"/>
    <property type="match status" value="1"/>
</dbReference>
<keyword evidence="3" id="KW-0285">Flavoprotein</keyword>
<dbReference type="SUPFAM" id="SSF56645">
    <property type="entry name" value="Acyl-CoA dehydrogenase NM domain-like"/>
    <property type="match status" value="1"/>
</dbReference>
<dbReference type="AlphaFoldDB" id="A0A1H9G0G3"/>
<dbReference type="EMBL" id="FOFS01000006">
    <property type="protein sequence ID" value="SEQ43551.1"/>
    <property type="molecule type" value="Genomic_DNA"/>
</dbReference>
<dbReference type="GO" id="GO:0003995">
    <property type="term" value="F:acyl-CoA dehydrogenase activity"/>
    <property type="evidence" value="ECO:0007669"/>
    <property type="project" value="TreeGrafter"/>
</dbReference>
<dbReference type="InterPro" id="IPR036250">
    <property type="entry name" value="AcylCo_DH-like_C"/>
</dbReference>
<dbReference type="RefSeq" id="WP_093285002.1">
    <property type="nucleotide sequence ID" value="NZ_FOFS01000006.1"/>
</dbReference>
<evidence type="ECO:0000256" key="3">
    <source>
        <dbReference type="ARBA" id="ARBA00022630"/>
    </source>
</evidence>
<organism evidence="8 9">
    <name type="scientific">Solimonas aquatica</name>
    <dbReference type="NCBI Taxonomy" id="489703"/>
    <lineage>
        <taxon>Bacteria</taxon>
        <taxon>Pseudomonadati</taxon>
        <taxon>Pseudomonadota</taxon>
        <taxon>Gammaproteobacteria</taxon>
        <taxon>Nevskiales</taxon>
        <taxon>Nevskiaceae</taxon>
        <taxon>Solimonas</taxon>
    </lineage>
</organism>
<dbReference type="PANTHER" id="PTHR43884">
    <property type="entry name" value="ACYL-COA DEHYDROGENASE"/>
    <property type="match status" value="1"/>
</dbReference>
<keyword evidence="4" id="KW-0274">FAD</keyword>
<dbReference type="PANTHER" id="PTHR43884:SF20">
    <property type="entry name" value="ACYL-COA DEHYDROGENASE FADE28"/>
    <property type="match status" value="1"/>
</dbReference>
<dbReference type="SUPFAM" id="SSF47203">
    <property type="entry name" value="Acyl-CoA dehydrogenase C-terminal domain-like"/>
    <property type="match status" value="1"/>
</dbReference>
<keyword evidence="5" id="KW-0560">Oxidoreductase</keyword>
<dbReference type="STRING" id="489703.SAMN04488038_106170"/>
<gene>
    <name evidence="8" type="ORF">SAMN04488038_106170</name>
</gene>
<evidence type="ECO:0000256" key="1">
    <source>
        <dbReference type="ARBA" id="ARBA00001974"/>
    </source>
</evidence>
<proteinExistence type="inferred from homology"/>
<feature type="domain" description="Acyl-CoA dehydrogenase/oxidase C-terminal" evidence="6">
    <location>
        <begin position="208"/>
        <end position="327"/>
    </location>
</feature>
<evidence type="ECO:0000259" key="6">
    <source>
        <dbReference type="Pfam" id="PF00441"/>
    </source>
</evidence>
<evidence type="ECO:0000313" key="8">
    <source>
        <dbReference type="EMBL" id="SEQ43551.1"/>
    </source>
</evidence>
<name>A0A1H9G0G3_9GAMM</name>
<dbReference type="OrthoDB" id="7328575at2"/>
<dbReference type="Gene3D" id="1.10.540.10">
    <property type="entry name" value="Acyl-CoA dehydrogenase/oxidase, N-terminal domain"/>
    <property type="match status" value="1"/>
</dbReference>
<comment type="cofactor">
    <cofactor evidence="1">
        <name>FAD</name>
        <dbReference type="ChEBI" id="CHEBI:57692"/>
    </cofactor>
</comment>
<evidence type="ECO:0000259" key="7">
    <source>
        <dbReference type="Pfam" id="PF02771"/>
    </source>
</evidence>
<accession>A0A1H9G0G3</accession>
<feature type="domain" description="Acyl-CoA dehydrogenase/oxidase N-terminal" evidence="7">
    <location>
        <begin position="26"/>
        <end position="100"/>
    </location>
</feature>
<dbReference type="InterPro" id="IPR037069">
    <property type="entry name" value="AcylCoA_DH/ox_N_sf"/>
</dbReference>
<dbReference type="Gene3D" id="1.20.140.10">
    <property type="entry name" value="Butyryl-CoA Dehydrogenase, subunit A, domain 3"/>
    <property type="match status" value="1"/>
</dbReference>
<comment type="similarity">
    <text evidence="2">Belongs to the acyl-CoA dehydrogenase family.</text>
</comment>
<evidence type="ECO:0000256" key="4">
    <source>
        <dbReference type="ARBA" id="ARBA00022827"/>
    </source>
</evidence>
<dbReference type="Pfam" id="PF02771">
    <property type="entry name" value="Acyl-CoA_dh_N"/>
    <property type="match status" value="1"/>
</dbReference>
<dbReference type="Proteomes" id="UP000199233">
    <property type="component" value="Unassembled WGS sequence"/>
</dbReference>
<reference evidence="9" key="1">
    <citation type="submission" date="2016-10" db="EMBL/GenBank/DDBJ databases">
        <authorList>
            <person name="Varghese N."/>
            <person name="Submissions S."/>
        </authorList>
    </citation>
    <scope>NUCLEOTIDE SEQUENCE [LARGE SCALE GENOMIC DNA]</scope>
    <source>
        <strain evidence="9">DSM 25927</strain>
    </source>
</reference>
<dbReference type="InterPro" id="IPR009075">
    <property type="entry name" value="AcylCo_DH/oxidase_C"/>
</dbReference>
<dbReference type="InterPro" id="IPR013786">
    <property type="entry name" value="AcylCoA_DH/ox_N"/>
</dbReference>
<keyword evidence="9" id="KW-1185">Reference proteome</keyword>
<evidence type="ECO:0000256" key="2">
    <source>
        <dbReference type="ARBA" id="ARBA00009347"/>
    </source>
</evidence>